<keyword evidence="2" id="KW-1185">Reference proteome</keyword>
<evidence type="ECO:0000313" key="1">
    <source>
        <dbReference type="EMBL" id="CAL1687195.1"/>
    </source>
</evidence>
<accession>A0AAV2P7T1</accession>
<organism evidence="1 2">
    <name type="scientific">Lasius platythorax</name>
    <dbReference type="NCBI Taxonomy" id="488582"/>
    <lineage>
        <taxon>Eukaryota</taxon>
        <taxon>Metazoa</taxon>
        <taxon>Ecdysozoa</taxon>
        <taxon>Arthropoda</taxon>
        <taxon>Hexapoda</taxon>
        <taxon>Insecta</taxon>
        <taxon>Pterygota</taxon>
        <taxon>Neoptera</taxon>
        <taxon>Endopterygota</taxon>
        <taxon>Hymenoptera</taxon>
        <taxon>Apocrita</taxon>
        <taxon>Aculeata</taxon>
        <taxon>Formicoidea</taxon>
        <taxon>Formicidae</taxon>
        <taxon>Formicinae</taxon>
        <taxon>Lasius</taxon>
        <taxon>Lasius</taxon>
    </lineage>
</organism>
<dbReference type="Proteomes" id="UP001497644">
    <property type="component" value="Chromosome 7"/>
</dbReference>
<dbReference type="EMBL" id="OZ034830">
    <property type="protein sequence ID" value="CAL1687195.1"/>
    <property type="molecule type" value="Genomic_DNA"/>
</dbReference>
<reference evidence="1" key="1">
    <citation type="submission" date="2024-04" db="EMBL/GenBank/DDBJ databases">
        <authorList>
            <consortium name="Molecular Ecology Group"/>
        </authorList>
    </citation>
    <scope>NUCLEOTIDE SEQUENCE</scope>
</reference>
<evidence type="ECO:0000313" key="2">
    <source>
        <dbReference type="Proteomes" id="UP001497644"/>
    </source>
</evidence>
<proteinExistence type="predicted"/>
<sequence length="165" mass="18802">MAVSWGAHLKSPDAEDMEERKSIFSLHLPPAAFATRERERRAKCIFAYSRVVPRTTYVVSRRRKRRRRVALDRSLATTTTTFLTNDAGLVVLTGSDNGKTVVRAIIASRCGLVEISFARLIRTSRENAPCDDARVTDMRSARLNALRVRERFRANRIPLRLTDEK</sequence>
<name>A0AAV2P7T1_9HYME</name>
<gene>
    <name evidence="1" type="ORF">LPLAT_LOCUS12442</name>
</gene>
<protein>
    <submittedName>
        <fullName evidence="1">Uncharacterized protein</fullName>
    </submittedName>
</protein>
<dbReference type="AlphaFoldDB" id="A0AAV2P7T1"/>